<gene>
    <name evidence="1" type="ORF">V1525DRAFT_459553</name>
</gene>
<keyword evidence="1" id="KW-0808">Transferase</keyword>
<accession>A0ACC3SRK2</accession>
<name>A0ACC3SRK2_LIPKO</name>
<evidence type="ECO:0000313" key="2">
    <source>
        <dbReference type="Proteomes" id="UP001433508"/>
    </source>
</evidence>
<evidence type="ECO:0000313" key="1">
    <source>
        <dbReference type="EMBL" id="KAK9234259.1"/>
    </source>
</evidence>
<reference evidence="2" key="1">
    <citation type="journal article" date="2024" name="Front. Bioeng. Biotechnol.">
        <title>Genome-scale model development and genomic sequencing of the oleaginous clade Lipomyces.</title>
        <authorList>
            <person name="Czajka J.J."/>
            <person name="Han Y."/>
            <person name="Kim J."/>
            <person name="Mondo S.J."/>
            <person name="Hofstad B.A."/>
            <person name="Robles A."/>
            <person name="Haridas S."/>
            <person name="Riley R."/>
            <person name="LaButti K."/>
            <person name="Pangilinan J."/>
            <person name="Andreopoulos W."/>
            <person name="Lipzen A."/>
            <person name="Yan J."/>
            <person name="Wang M."/>
            <person name="Ng V."/>
            <person name="Grigoriev I.V."/>
            <person name="Spatafora J.W."/>
            <person name="Magnuson J.K."/>
            <person name="Baker S.E."/>
            <person name="Pomraning K.R."/>
        </authorList>
    </citation>
    <scope>NUCLEOTIDE SEQUENCE [LARGE SCALE GENOMIC DNA]</scope>
    <source>
        <strain evidence="2">CBS 7786</strain>
    </source>
</reference>
<protein>
    <submittedName>
        <fullName evidence="1">S-adenosyl-L-methionine-dependent methyltransferase</fullName>
    </submittedName>
</protein>
<dbReference type="EMBL" id="MU971494">
    <property type="protein sequence ID" value="KAK9234259.1"/>
    <property type="molecule type" value="Genomic_DNA"/>
</dbReference>
<dbReference type="Proteomes" id="UP001433508">
    <property type="component" value="Unassembled WGS sequence"/>
</dbReference>
<sequence>MDVLVSQVQAMARDADEGLRKKLLDTLFSLQLSIESPQDSMYRLLYLNVYLMTVRIGCDLDIFRLLTDSPTSLTAQQVAEKCGTAPMLMSRLLRYLGSVGIIKETGPDTYTANQLCRTLTERGWIGGVYHYCVRMGRTAGELRQGMPTWLDKYPFLEVAKSTAPEQALFVDVGGGVGHQSVALRKALPTDIKNRIVVQDQAPVIGQAQPFDGVELILGAQPVLKHIKDAMAPNSICIIDEMVIPEQGAHWQATQLDMLMMTSLGAQERTEKQIAKLTADAGLKIRKIYPYTVSLNDCVIECVVA</sequence>
<keyword evidence="2" id="KW-1185">Reference proteome</keyword>
<proteinExistence type="predicted"/>
<organism evidence="1 2">
    <name type="scientific">Lipomyces kononenkoae</name>
    <name type="common">Yeast</name>
    <dbReference type="NCBI Taxonomy" id="34357"/>
    <lineage>
        <taxon>Eukaryota</taxon>
        <taxon>Fungi</taxon>
        <taxon>Dikarya</taxon>
        <taxon>Ascomycota</taxon>
        <taxon>Saccharomycotina</taxon>
        <taxon>Lipomycetes</taxon>
        <taxon>Lipomycetales</taxon>
        <taxon>Lipomycetaceae</taxon>
        <taxon>Lipomyces</taxon>
    </lineage>
</organism>
<keyword evidence="1" id="KW-0489">Methyltransferase</keyword>
<comment type="caution">
    <text evidence="1">The sequence shown here is derived from an EMBL/GenBank/DDBJ whole genome shotgun (WGS) entry which is preliminary data.</text>
</comment>